<organism evidence="1 2">
    <name type="scientific">Staphylococcus gallinarum</name>
    <dbReference type="NCBI Taxonomy" id="1293"/>
    <lineage>
        <taxon>Bacteria</taxon>
        <taxon>Bacillati</taxon>
        <taxon>Bacillota</taxon>
        <taxon>Bacilli</taxon>
        <taxon>Bacillales</taxon>
        <taxon>Staphylococcaceae</taxon>
        <taxon>Staphylococcus</taxon>
    </lineage>
</organism>
<sequence>MDRRLLDDQFQQDEHEFGVFARYLVLILIHKTPSLTILELKICVIARCPVGETRRRFE</sequence>
<proteinExistence type="predicted"/>
<dbReference type="Proteomes" id="UP000255277">
    <property type="component" value="Unassembled WGS sequence"/>
</dbReference>
<reference evidence="1 2" key="1">
    <citation type="submission" date="2018-06" db="EMBL/GenBank/DDBJ databases">
        <authorList>
            <consortium name="Pathogen Informatics"/>
            <person name="Doyle S."/>
        </authorList>
    </citation>
    <scope>NUCLEOTIDE SEQUENCE [LARGE SCALE GENOMIC DNA]</scope>
    <source>
        <strain evidence="1 2">NCTC12195</strain>
    </source>
</reference>
<gene>
    <name evidence="1" type="ORF">NCTC12195_03371</name>
</gene>
<name>A0A380FL29_STAGA</name>
<evidence type="ECO:0000313" key="1">
    <source>
        <dbReference type="EMBL" id="SUM33894.1"/>
    </source>
</evidence>
<accession>A0A380FL29</accession>
<evidence type="ECO:0000313" key="2">
    <source>
        <dbReference type="Proteomes" id="UP000255277"/>
    </source>
</evidence>
<dbReference type="EMBL" id="UHDK01000001">
    <property type="protein sequence ID" value="SUM33894.1"/>
    <property type="molecule type" value="Genomic_DNA"/>
</dbReference>
<dbReference type="AlphaFoldDB" id="A0A380FL29"/>
<protein>
    <submittedName>
        <fullName evidence="1">Uncharacterized protein</fullName>
    </submittedName>
</protein>